<dbReference type="InterPro" id="IPR036116">
    <property type="entry name" value="FN3_sf"/>
</dbReference>
<keyword evidence="11" id="KW-0393">Immunoglobulin domain</keyword>
<dbReference type="EMBL" id="JAINUG010000145">
    <property type="protein sequence ID" value="KAJ8392567.1"/>
    <property type="molecule type" value="Genomic_DNA"/>
</dbReference>
<keyword evidence="10" id="KW-0325">Glycoprotein</keyword>
<evidence type="ECO:0000256" key="1">
    <source>
        <dbReference type="ARBA" id="ARBA00004479"/>
    </source>
</evidence>
<comment type="caution">
    <text evidence="15">The sequence shown here is derived from an EMBL/GenBank/DDBJ whole genome shotgun (WGS) entry which is preliminary data.</text>
</comment>
<feature type="domain" description="Fibronectin type-III" evidence="14">
    <location>
        <begin position="297"/>
        <end position="391"/>
    </location>
</feature>
<comment type="similarity">
    <text evidence="2">Belongs to the type I cytokine receptor family. Type 2 subfamily.</text>
</comment>
<keyword evidence="4" id="KW-0732">Signal</keyword>
<dbReference type="CDD" id="cd00063">
    <property type="entry name" value="FN3"/>
    <property type="match status" value="3"/>
</dbReference>
<feature type="domain" description="Fibronectin type-III" evidence="14">
    <location>
        <begin position="590"/>
        <end position="682"/>
    </location>
</feature>
<dbReference type="InterPro" id="IPR003529">
    <property type="entry name" value="Hematopoietin_rcpt_Gp130_CS"/>
</dbReference>
<feature type="region of interest" description="Disordered" evidence="12">
    <location>
        <begin position="1072"/>
        <end position="1226"/>
    </location>
</feature>
<proteinExistence type="inferred from homology"/>
<dbReference type="AlphaFoldDB" id="A0AAD7RY81"/>
<keyword evidence="6 13" id="KW-1133">Transmembrane helix</keyword>
<gene>
    <name evidence="15" type="ORF">AAFF_G00074450</name>
</gene>
<feature type="transmembrane region" description="Helical" evidence="13">
    <location>
        <begin position="892"/>
        <end position="914"/>
    </location>
</feature>
<evidence type="ECO:0000256" key="11">
    <source>
        <dbReference type="ARBA" id="ARBA00023319"/>
    </source>
</evidence>
<accession>A0AAD7RY81</accession>
<evidence type="ECO:0000313" key="15">
    <source>
        <dbReference type="EMBL" id="KAJ8392567.1"/>
    </source>
</evidence>
<feature type="compositionally biased region" description="Basic and acidic residues" evidence="12">
    <location>
        <begin position="1186"/>
        <end position="1197"/>
    </location>
</feature>
<comment type="subcellular location">
    <subcellularLocation>
        <location evidence="1">Membrane</location>
        <topology evidence="1">Single-pass type I membrane protein</topology>
    </subcellularLocation>
</comment>
<evidence type="ECO:0000256" key="2">
    <source>
        <dbReference type="ARBA" id="ARBA00008921"/>
    </source>
</evidence>
<evidence type="ECO:0000256" key="10">
    <source>
        <dbReference type="ARBA" id="ARBA00023180"/>
    </source>
</evidence>
<keyword evidence="16" id="KW-1185">Reference proteome</keyword>
<feature type="compositionally biased region" description="Polar residues" evidence="12">
    <location>
        <begin position="1014"/>
        <end position="1028"/>
    </location>
</feature>
<keyword evidence="8" id="KW-1015">Disulfide bond</keyword>
<dbReference type="InterPro" id="IPR003961">
    <property type="entry name" value="FN3_dom"/>
</dbReference>
<evidence type="ECO:0000313" key="16">
    <source>
        <dbReference type="Proteomes" id="UP001221898"/>
    </source>
</evidence>
<dbReference type="GO" id="GO:0004896">
    <property type="term" value="F:cytokine receptor activity"/>
    <property type="evidence" value="ECO:0007669"/>
    <property type="project" value="InterPro"/>
</dbReference>
<dbReference type="PANTHER" id="PTHR23037:SF44">
    <property type="entry name" value="LEPTIN RECEPTOR"/>
    <property type="match status" value="1"/>
</dbReference>
<dbReference type="SMART" id="SM00060">
    <property type="entry name" value="FN3"/>
    <property type="match status" value="3"/>
</dbReference>
<feature type="transmembrane region" description="Helical" evidence="13">
    <location>
        <begin position="91"/>
        <end position="109"/>
    </location>
</feature>
<keyword evidence="9" id="KW-0675">Receptor</keyword>
<dbReference type="InterPro" id="IPR041182">
    <property type="entry name" value="LEP-R_IGD"/>
</dbReference>
<protein>
    <recommendedName>
        <fullName evidence="14">Fibronectin type-III domain-containing protein</fullName>
    </recommendedName>
</protein>
<evidence type="ECO:0000256" key="3">
    <source>
        <dbReference type="ARBA" id="ARBA00022692"/>
    </source>
</evidence>
<dbReference type="InterPro" id="IPR036179">
    <property type="entry name" value="Ig-like_dom_sf"/>
</dbReference>
<keyword evidence="7 13" id="KW-0472">Membrane</keyword>
<evidence type="ECO:0000256" key="4">
    <source>
        <dbReference type="ARBA" id="ARBA00022729"/>
    </source>
</evidence>
<evidence type="ECO:0000256" key="7">
    <source>
        <dbReference type="ARBA" id="ARBA00023136"/>
    </source>
</evidence>
<feature type="transmembrane region" description="Helical" evidence="13">
    <location>
        <begin position="12"/>
        <end position="32"/>
    </location>
</feature>
<evidence type="ECO:0000256" key="9">
    <source>
        <dbReference type="ARBA" id="ARBA00023170"/>
    </source>
</evidence>
<dbReference type="Pfam" id="PF06328">
    <property type="entry name" value="Lep_receptor_Ig"/>
    <property type="match status" value="1"/>
</dbReference>
<keyword evidence="5" id="KW-0677">Repeat</keyword>
<dbReference type="PANTHER" id="PTHR23037">
    <property type="entry name" value="CYTOKINE RECEPTOR"/>
    <property type="match status" value="1"/>
</dbReference>
<evidence type="ECO:0000259" key="14">
    <source>
        <dbReference type="PROSITE" id="PS50853"/>
    </source>
</evidence>
<dbReference type="InterPro" id="IPR013783">
    <property type="entry name" value="Ig-like_fold"/>
</dbReference>
<dbReference type="InterPro" id="IPR010457">
    <property type="entry name" value="IgC2-like_lig-bd"/>
</dbReference>
<dbReference type="GO" id="GO:0009897">
    <property type="term" value="C:external side of plasma membrane"/>
    <property type="evidence" value="ECO:0007669"/>
    <property type="project" value="TreeGrafter"/>
</dbReference>
<name>A0AAD7RY81_9TELE</name>
<reference evidence="15" key="1">
    <citation type="journal article" date="2023" name="Science">
        <title>Genome structures resolve the early diversification of teleost fishes.</title>
        <authorList>
            <person name="Parey E."/>
            <person name="Louis A."/>
            <person name="Montfort J."/>
            <person name="Bouchez O."/>
            <person name="Roques C."/>
            <person name="Iampietro C."/>
            <person name="Lluch J."/>
            <person name="Castinel A."/>
            <person name="Donnadieu C."/>
            <person name="Desvignes T."/>
            <person name="Floi Bucao C."/>
            <person name="Jouanno E."/>
            <person name="Wen M."/>
            <person name="Mejri S."/>
            <person name="Dirks R."/>
            <person name="Jansen H."/>
            <person name="Henkel C."/>
            <person name="Chen W.J."/>
            <person name="Zahm M."/>
            <person name="Cabau C."/>
            <person name="Klopp C."/>
            <person name="Thompson A.W."/>
            <person name="Robinson-Rechavi M."/>
            <person name="Braasch I."/>
            <person name="Lecointre G."/>
            <person name="Bobe J."/>
            <person name="Postlethwait J.H."/>
            <person name="Berthelot C."/>
            <person name="Roest Crollius H."/>
            <person name="Guiguen Y."/>
        </authorList>
    </citation>
    <scope>NUCLEOTIDE SEQUENCE</scope>
    <source>
        <strain evidence="15">NC1722</strain>
    </source>
</reference>
<feature type="compositionally biased region" description="Basic and acidic residues" evidence="12">
    <location>
        <begin position="1156"/>
        <end position="1175"/>
    </location>
</feature>
<keyword evidence="3 13" id="KW-0812">Transmembrane</keyword>
<evidence type="ECO:0000256" key="8">
    <source>
        <dbReference type="ARBA" id="ARBA00023157"/>
    </source>
</evidence>
<feature type="region of interest" description="Disordered" evidence="12">
    <location>
        <begin position="988"/>
        <end position="1028"/>
    </location>
</feature>
<feature type="compositionally biased region" description="Acidic residues" evidence="12">
    <location>
        <begin position="1133"/>
        <end position="1155"/>
    </location>
</feature>
<dbReference type="SUPFAM" id="SSF48726">
    <property type="entry name" value="Immunoglobulin"/>
    <property type="match status" value="1"/>
</dbReference>
<dbReference type="Gene3D" id="2.60.40.10">
    <property type="entry name" value="Immunoglobulins"/>
    <property type="match status" value="6"/>
</dbReference>
<feature type="compositionally biased region" description="Acidic residues" evidence="12">
    <location>
        <begin position="1100"/>
        <end position="1112"/>
    </location>
</feature>
<evidence type="ECO:0000256" key="5">
    <source>
        <dbReference type="ARBA" id="ARBA00022737"/>
    </source>
</evidence>
<dbReference type="SUPFAM" id="SSF49265">
    <property type="entry name" value="Fibronectin type III"/>
    <property type="match status" value="4"/>
</dbReference>
<evidence type="ECO:0000256" key="12">
    <source>
        <dbReference type="SAM" id="MobiDB-lite"/>
    </source>
</evidence>
<dbReference type="PROSITE" id="PS01353">
    <property type="entry name" value="HEMATOPO_REC_L_F2"/>
    <property type="match status" value="1"/>
</dbReference>
<sequence length="1226" mass="136724">MCWSTQGINLIFSPSILSSLIFSTVLGFFLVFRVQDCFHWEHCSCEIFYTQLRGHAHLHMRYFPNYTLYLFRFAHSETPPPIGTPHQGRPFSTVGMFLLCLILALRGVMGTTPTDGLPGGFGGSPWAMGLCCDLAAGHMDGSGEREGSGLLTGARDRLVGSENTPATQCHISPYNRSLVSPIDAPSIGRVVCLNILCWVDGSLENVICNLKLDVGLSDTSRLFAISLQRLPSELDAVNVTDSGARSMCEGEEILTCAVALRSINSTVSLMVNISNGTSSVQSPVMDIVPQSFLKPDPPLKLQYNMTMEGELRLSWTHALPGNGPFVYDIRYSSNTSVHPWKSLGAEGAPGASLGGLSVGLNYTVQVRCKTPSKRGMWSDWSHPLYVYLHEVSYLPERLFTSAGSNVTVYCIFNNPSHNAKNVDWWLNFKEVPKSQYTIVNEHVSSVTLLNVKPQKQRGYDILHCCHREGEKSLCSFPYAQIYVKDISVAISCETNGDLTAMTCTWNTSQWAEVRCLYRRYKLPCAAVEEEMDLPAVEECPVWGRGSKSCRLQPVLLISCYMMWVELRKEEGTVKSHPIYVTPIDLVRPHPPFDLGAVTLPDGYLSIWWKRPELPVYELEFEVRYSVAKDNTLQKVLRSEVNQLAVVPVVDPCAVYTIQARCKRLTGPGFWSDWASPYYTAINNVKAPERGPDFWRVLQENPRLNQTNVTLLFMPSQREHPFCCVEGLVVKHQTSNGAVWSETVGHVSTYTFSWTEDVHTITVLAHNDLGSSSRNSKMILIRSTKPKSIHSFSSLMINSSSVALSWTLFPNSSAPVSFVIEWRGQSRGREPDKQKWERVKWVRVPPDNRAFHIHETFFALEEYQFILYPIFENGEGEPIYAKEERGRARGDHAAYVLLLIITFLSVVLFVTLAISQNQMRKLVWKDVPNPNNCSWAQGVDFKKAETIESLFRHPERLISCPLLLESETISEAVIVEKAGLLAPKNERDGILSKAGQGGKATTPSPCRDPEKPLVQETSAPPGSPDGSAQSRISYAMVLFPGAPGLLYKQQESLSSSSDEGNFSANNSDISGSFPGGLWELENPPSNESDPRHSCCYNSAEEFSETSDQEDEALDGTAAEKDLYYLGMSSHGEEGEGGEQDEEEEEEEKEDGEEEEVEVRFLAEDVRGPAREGKEELPLESSPLLGHWDPKSDRTDRANKSPQLYMPQFRTASTKSPKAKAQDKSLQL</sequence>
<dbReference type="PROSITE" id="PS50853">
    <property type="entry name" value="FN3"/>
    <property type="match status" value="2"/>
</dbReference>
<organism evidence="15 16">
    <name type="scientific">Aldrovandia affinis</name>
    <dbReference type="NCBI Taxonomy" id="143900"/>
    <lineage>
        <taxon>Eukaryota</taxon>
        <taxon>Metazoa</taxon>
        <taxon>Chordata</taxon>
        <taxon>Craniata</taxon>
        <taxon>Vertebrata</taxon>
        <taxon>Euteleostomi</taxon>
        <taxon>Actinopterygii</taxon>
        <taxon>Neopterygii</taxon>
        <taxon>Teleostei</taxon>
        <taxon>Notacanthiformes</taxon>
        <taxon>Halosauridae</taxon>
        <taxon>Aldrovandia</taxon>
    </lineage>
</organism>
<evidence type="ECO:0000256" key="6">
    <source>
        <dbReference type="ARBA" id="ARBA00022989"/>
    </source>
</evidence>
<dbReference type="Proteomes" id="UP001221898">
    <property type="component" value="Unassembled WGS sequence"/>
</dbReference>
<evidence type="ECO:0000256" key="13">
    <source>
        <dbReference type="SAM" id="Phobius"/>
    </source>
</evidence>
<dbReference type="Pfam" id="PF18589">
    <property type="entry name" value="ObR_Ig"/>
    <property type="match status" value="2"/>
</dbReference>